<evidence type="ECO:0000313" key="4">
    <source>
        <dbReference type="Proteomes" id="UP001223978"/>
    </source>
</evidence>
<proteinExistence type="predicted"/>
<keyword evidence="2" id="KW-0472">Membrane</keyword>
<evidence type="ECO:0000256" key="1">
    <source>
        <dbReference type="SAM" id="MobiDB-lite"/>
    </source>
</evidence>
<dbReference type="EMBL" id="JASCIQ010000044">
    <property type="protein sequence ID" value="MDI3408342.1"/>
    <property type="molecule type" value="Genomic_DNA"/>
</dbReference>
<accession>A0ABT6SJH1</accession>
<dbReference type="RefSeq" id="WP_282546251.1">
    <property type="nucleotide sequence ID" value="NZ_JASCIQ010000044.1"/>
</dbReference>
<feature type="transmembrane region" description="Helical" evidence="2">
    <location>
        <begin position="42"/>
        <end position="61"/>
    </location>
</feature>
<protein>
    <submittedName>
        <fullName evidence="3">Uncharacterized protein</fullName>
    </submittedName>
</protein>
<evidence type="ECO:0000313" key="3">
    <source>
        <dbReference type="EMBL" id="MDI3408342.1"/>
    </source>
</evidence>
<keyword evidence="2" id="KW-0812">Transmembrane</keyword>
<dbReference type="Proteomes" id="UP001223978">
    <property type="component" value="Unassembled WGS sequence"/>
</dbReference>
<keyword evidence="4" id="KW-1185">Reference proteome</keyword>
<feature type="region of interest" description="Disordered" evidence="1">
    <location>
        <begin position="73"/>
        <end position="111"/>
    </location>
</feature>
<gene>
    <name evidence="3" type="ORF">QIS96_31550</name>
</gene>
<organism evidence="3 4">
    <name type="scientific">Streptomyces cavernicola</name>
    <dbReference type="NCBI Taxonomy" id="3043613"/>
    <lineage>
        <taxon>Bacteria</taxon>
        <taxon>Bacillati</taxon>
        <taxon>Actinomycetota</taxon>
        <taxon>Actinomycetes</taxon>
        <taxon>Kitasatosporales</taxon>
        <taxon>Streptomycetaceae</taxon>
        <taxon>Streptomyces</taxon>
    </lineage>
</organism>
<feature type="compositionally biased region" description="Low complexity" evidence="1">
    <location>
        <begin position="81"/>
        <end position="105"/>
    </location>
</feature>
<sequence length="160" mass="16276">MPHPPLRAPAAEQDAQAPALALTSSSREYAMSDTFSTRRPRLSGALTVLLTAAAVAAVLVLSHGVPEAWWPQTGNAFPRSAQPAPGPEGAAAPGAKPTATAASTPAHEDDPCDLIVGPAHDYCAKGKSGAPSGFNPSAALLLAPAVIGIVVVRFLTRRKA</sequence>
<evidence type="ECO:0000256" key="2">
    <source>
        <dbReference type="SAM" id="Phobius"/>
    </source>
</evidence>
<reference evidence="3 4" key="1">
    <citation type="submission" date="2023-05" db="EMBL/GenBank/DDBJ databases">
        <title>Draft genome sequence of Streptomyces sp. B-S-A6 isolated from a cave soil in Thailand.</title>
        <authorList>
            <person name="Chamroensaksri N."/>
            <person name="Muangham S."/>
        </authorList>
    </citation>
    <scope>NUCLEOTIDE SEQUENCE [LARGE SCALE GENOMIC DNA]</scope>
    <source>
        <strain evidence="3 4">B-S-A6</strain>
    </source>
</reference>
<feature type="transmembrane region" description="Helical" evidence="2">
    <location>
        <begin position="138"/>
        <end position="156"/>
    </location>
</feature>
<name>A0ABT6SJH1_9ACTN</name>
<comment type="caution">
    <text evidence="3">The sequence shown here is derived from an EMBL/GenBank/DDBJ whole genome shotgun (WGS) entry which is preliminary data.</text>
</comment>
<keyword evidence="2" id="KW-1133">Transmembrane helix</keyword>